<proteinExistence type="predicted"/>
<reference evidence="1" key="1">
    <citation type="submission" date="2019-08" db="EMBL/GenBank/DDBJ databases">
        <authorList>
            <person name="Kucharzyk K."/>
            <person name="Murdoch R.W."/>
            <person name="Higgins S."/>
            <person name="Loffler F."/>
        </authorList>
    </citation>
    <scope>NUCLEOTIDE SEQUENCE</scope>
</reference>
<name>A0A644W1V4_9ZZZZ</name>
<evidence type="ECO:0000313" key="1">
    <source>
        <dbReference type="EMBL" id="MPL97661.1"/>
    </source>
</evidence>
<dbReference type="AlphaFoldDB" id="A0A644W1V4"/>
<dbReference type="EMBL" id="VSSQ01000568">
    <property type="protein sequence ID" value="MPL97661.1"/>
    <property type="molecule type" value="Genomic_DNA"/>
</dbReference>
<accession>A0A644W1V4</accession>
<protein>
    <submittedName>
        <fullName evidence="1">Uncharacterized protein</fullName>
    </submittedName>
</protein>
<organism evidence="1">
    <name type="scientific">bioreactor metagenome</name>
    <dbReference type="NCBI Taxonomy" id="1076179"/>
    <lineage>
        <taxon>unclassified sequences</taxon>
        <taxon>metagenomes</taxon>
        <taxon>ecological metagenomes</taxon>
    </lineage>
</organism>
<comment type="caution">
    <text evidence="1">The sequence shown here is derived from an EMBL/GenBank/DDBJ whole genome shotgun (WGS) entry which is preliminary data.</text>
</comment>
<sequence length="63" mass="6583">MLGYNIANSRYYGAGIDPGNAAAGGLAFGGVVGARYQFNSKWGVYAEAGYSISYLSFGVVYSL</sequence>
<gene>
    <name evidence="1" type="ORF">SDC9_43853</name>
</gene>